<accession>E0W5D6</accession>
<gene>
    <name evidence="2" type="primary">Avh</name>
</gene>
<evidence type="ECO:0000313" key="4">
    <source>
        <dbReference type="EMBL" id="AEK81087.1"/>
    </source>
</evidence>
<protein>
    <submittedName>
        <fullName evidence="2">Avh271</fullName>
    </submittedName>
</protein>
<proteinExistence type="predicted"/>
<dbReference type="RefSeq" id="XP_009528907.1">
    <property type="nucleotide sequence ID" value="XM_009530612.1"/>
</dbReference>
<dbReference type="EMBL" id="JN254272">
    <property type="protein sequence ID" value="AEK81085.1"/>
    <property type="molecule type" value="Genomic_DNA"/>
</dbReference>
<dbReference type="AlphaFoldDB" id="E0W5D6"/>
<name>E0W5D6_PHYSO</name>
<dbReference type="OMA" id="IKLWIEY"/>
<dbReference type="KEGG" id="psoj:PHYSODRAFT_286259"/>
<feature type="chain" id="PRO_5007652846" evidence="1">
    <location>
        <begin position="24"/>
        <end position="169"/>
    </location>
</feature>
<sequence>MAVRLGFLALLIAVVTLTASANAATRLHQPTADAAQRSLRATNLDEKRGILPDLTKVKGAVAGVKSRIANARLIHWLNDQKSPDYAFTKLKLHREGDNLFKSPKIKLWIEYRQCYNQQLGIKDSSGIATSMKHYDDKTLSRLIDEARKDLPTGGTLLGLAAGGDALRAS</sequence>
<evidence type="ECO:0000256" key="1">
    <source>
        <dbReference type="SAM" id="SignalP"/>
    </source>
</evidence>
<reference evidence="2" key="1">
    <citation type="journal article" date="2011" name="Plant Cell">
        <title>Transcriptional programming and functional interactions within the Phytophthora sojae RXLR effector repertoire.</title>
        <authorList>
            <person name="Wang Q."/>
            <person name="Han C."/>
            <person name="Ferreira A.O."/>
            <person name="Yu X."/>
            <person name="Ye W."/>
            <person name="Tripathy S."/>
            <person name="Kale S.D."/>
            <person name="Gu B."/>
            <person name="Sheng Y."/>
            <person name="Sui Y."/>
            <person name="Wang X."/>
            <person name="Zhang Z."/>
            <person name="Cheng B."/>
            <person name="Dong S."/>
            <person name="Shan W."/>
            <person name="Zheng X."/>
            <person name="Dou D."/>
            <person name="Tyler B.M."/>
            <person name="Wang Y."/>
        </authorList>
    </citation>
    <scope>NUCLEOTIDE SEQUENCE</scope>
    <source>
        <strain evidence="2">P7064</strain>
        <strain evidence="3">P7074</strain>
        <strain evidence="4">P7076</strain>
    </source>
</reference>
<dbReference type="EMBL" id="JN254274">
    <property type="protein sequence ID" value="AEK81087.1"/>
    <property type="molecule type" value="Genomic_DNA"/>
</dbReference>
<organism evidence="2">
    <name type="scientific">Phytophthora sojae</name>
    <name type="common">Soybean stem and root rot agent</name>
    <name type="synonym">Phytophthora megasperma f. sp. glycines</name>
    <dbReference type="NCBI Taxonomy" id="67593"/>
    <lineage>
        <taxon>Eukaryota</taxon>
        <taxon>Sar</taxon>
        <taxon>Stramenopiles</taxon>
        <taxon>Oomycota</taxon>
        <taxon>Peronosporomycetes</taxon>
        <taxon>Peronosporales</taxon>
        <taxon>Peronosporaceae</taxon>
        <taxon>Phytophthora</taxon>
    </lineage>
</organism>
<dbReference type="HOGENOM" id="CLU_1581671_0_0_1"/>
<dbReference type="SMR" id="E0W5D6"/>
<keyword evidence="1" id="KW-0732">Signal</keyword>
<dbReference type="EMBL" id="JN254273">
    <property type="protein sequence ID" value="AEK81086.1"/>
    <property type="molecule type" value="Genomic_DNA"/>
</dbReference>
<feature type="signal peptide" evidence="1">
    <location>
        <begin position="1"/>
        <end position="23"/>
    </location>
</feature>
<dbReference type="OrthoDB" id="110149at2759"/>
<evidence type="ECO:0000313" key="2">
    <source>
        <dbReference type="EMBL" id="AEK81085.1"/>
    </source>
</evidence>
<evidence type="ECO:0000313" key="3">
    <source>
        <dbReference type="EMBL" id="AEK81086.1"/>
    </source>
</evidence>
<dbReference type="VEuPathDB" id="FungiDB:PHYSODRAFT_286259"/>